<reference evidence="1" key="4">
    <citation type="submission" date="2000-07" db="EMBL/GenBank/DDBJ databases">
        <authorList>
            <person name="Adachi J."/>
            <person name="Aizawa K."/>
            <person name="Akahira S."/>
            <person name="Akimura T."/>
            <person name="Arai A."/>
            <person name="Aono H."/>
            <person name="Arakawa T."/>
            <person name="Bono H."/>
            <person name="Carninci P."/>
            <person name="Fukuda S."/>
            <person name="Fukunishi Y."/>
            <person name="Furuno M."/>
            <person name="Hanagaki T."/>
            <person name="Hara A."/>
            <person name="Hayatsu N."/>
            <person name="Hiramoto K."/>
            <person name="Hiraoka T."/>
            <person name="Hori F."/>
            <person name="Imotani K."/>
            <person name="Ishii Y."/>
            <person name="Itoh M."/>
            <person name="Izawa M."/>
            <person name="Kasukawa T."/>
            <person name="Kato H."/>
            <person name="Kawai J."/>
            <person name="Kojima Y."/>
            <person name="Konno H."/>
            <person name="Kouda M."/>
            <person name="Koya S."/>
            <person name="Kurihara C."/>
            <person name="Matsuyama T."/>
            <person name="Miyazaki A."/>
            <person name="Nishi K."/>
            <person name="Nomura K."/>
            <person name="Numazaki R."/>
            <person name="Ohno M."/>
            <person name="Okazaki Y."/>
            <person name="Okido T."/>
            <person name="Owa C."/>
            <person name="Saito H."/>
            <person name="Saito R."/>
            <person name="Sakai C."/>
            <person name="Sakai K."/>
            <person name="Sano H."/>
            <person name="Sasaki D."/>
            <person name="Shibata K."/>
            <person name="Shibata Y."/>
            <person name="Shinagawa A."/>
            <person name="Shiraki T."/>
            <person name="Sogabe Y."/>
            <person name="Suzuki H."/>
            <person name="Tagami M."/>
            <person name="Tagawa A."/>
            <person name="Takahashi F."/>
            <person name="Tanaka T."/>
            <person name="Tejima Y."/>
            <person name="Toya T."/>
            <person name="Yamamura T."/>
            <person name="Yasunishi A."/>
            <person name="Yoshida K."/>
            <person name="Yoshino M."/>
            <person name="Muramatsu M."/>
            <person name="Hayashizaki Y."/>
        </authorList>
    </citation>
    <scope>NUCLEOTIDE SEQUENCE</scope>
    <source>
        <strain evidence="1">C57BL/6J</strain>
        <tissue evidence="1">Head</tissue>
    </source>
</reference>
<dbReference type="VEuPathDB" id="HostDB:ENSMUSG00000020703"/>
<protein>
    <submittedName>
        <fullName evidence="1">Uncharacterized protein</fullName>
    </submittedName>
</protein>
<dbReference type="RNAct" id="Q9D3H9">
    <property type="molecule type" value="protein"/>
</dbReference>
<accession>Q9D3H9</accession>
<reference evidence="1" key="5">
    <citation type="journal article" date="2001" name="Nature">
        <title>Functional annotation of a full-length mouse cDNA collection.</title>
        <authorList>
            <consortium name="The RIKEN Genome Exploration Research Group Phase II Team and the FANTOM Consortium"/>
        </authorList>
    </citation>
    <scope>NUCLEOTIDE SEQUENCE</scope>
    <source>
        <strain evidence="1">C57BL/6J</strain>
        <tissue evidence="1">Head</tissue>
    </source>
</reference>
<dbReference type="EMBL" id="AK017430">
    <property type="protein sequence ID" value="BAB30740.1"/>
    <property type="molecule type" value="mRNA"/>
</dbReference>
<reference evidence="1" key="3">
    <citation type="journal article" date="2000" name="Genome Res.">
        <title>RIKEN integrated sequence analysis (RISA) system--384-format sequencing pipeline with 384 multicapillary sequencer.</title>
        <authorList>
            <person name="Shibata K."/>
            <person name="Itoh M."/>
            <person name="Aizawa K."/>
            <person name="Nagaoka S."/>
            <person name="Sasaki N."/>
            <person name="Carninci P."/>
            <person name="Konno H."/>
            <person name="Akiyama J."/>
            <person name="Nishi K."/>
            <person name="Kitsunai T."/>
            <person name="Tashiro H."/>
            <person name="Itoh M."/>
            <person name="Sumi N."/>
            <person name="Ishii Y."/>
            <person name="Nakamura S."/>
            <person name="Hazama M."/>
            <person name="Nishine T."/>
            <person name="Harada A."/>
            <person name="Yamamoto R."/>
            <person name="Matsumoto H."/>
            <person name="Sakaguchi S."/>
            <person name="Ikegami T."/>
            <person name="Kashiwagi K."/>
            <person name="Fujiwake S."/>
            <person name="Inoue K."/>
            <person name="Togawa Y."/>
            <person name="Izawa M."/>
            <person name="Ohara E."/>
            <person name="Watahiki M."/>
            <person name="Yoneda Y."/>
            <person name="Ishikawa T."/>
            <person name="Ozawa K."/>
            <person name="Tanaka T."/>
            <person name="Matsuura S."/>
            <person name="Kawai J."/>
            <person name="Okazaki Y."/>
            <person name="Muramatsu M."/>
            <person name="Inoue Y."/>
            <person name="Kira A."/>
            <person name="Hayashizaki Y."/>
        </authorList>
    </citation>
    <scope>NUCLEOTIDE SEQUENCE</scope>
    <source>
        <strain evidence="1">C57BL/6J</strain>
        <tissue evidence="1">Head</tissue>
    </source>
</reference>
<reference evidence="1" key="7">
    <citation type="journal article" date="2005" name="Science">
        <title>The Transcriptional Landscape of the Mammalian Genome.</title>
        <authorList>
            <consortium name="The FANTOM Consortium"/>
            <consortium name="Riken Genome Exploration Research Group and Genome Science Group (Genome Network Project Core Group)"/>
        </authorList>
    </citation>
    <scope>NUCLEOTIDE SEQUENCE</scope>
    <source>
        <strain evidence="1">C57BL/6J</strain>
        <tissue evidence="1">Head</tissue>
    </source>
</reference>
<dbReference type="HOGENOM" id="CLU_1926891_0_0_1"/>
<sequence>MRFSSNLNRYALTIRAYKRWTCGNCQLQLELGRGNNMSHERCKNFQTSIHSDSCTSPDIKACNLNNPECCTEWAESRSYPVRRNMYGKRQTEEEASICPQLVIELSPNTWGRAGGRVAGHPSVQTSANSLD</sequence>
<reference evidence="1" key="8">
    <citation type="journal article" date="2005" name="Science">
        <title>Antisense Transcription in the Mammalian Transcriptome.</title>
        <authorList>
            <consortium name="RIKEN Genome Exploration Research Group and Genome Science Group (Genome Network Project Core Group) and the FANTOM Consortium"/>
        </authorList>
    </citation>
    <scope>NUCLEOTIDE SEQUENCE</scope>
    <source>
        <strain evidence="1">C57BL/6J</strain>
        <tissue evidence="1">Head</tissue>
    </source>
</reference>
<organism evidence="1">
    <name type="scientific">Mus musculus</name>
    <name type="common">Mouse</name>
    <dbReference type="NCBI Taxonomy" id="10090"/>
    <lineage>
        <taxon>Eukaryota</taxon>
        <taxon>Metazoa</taxon>
        <taxon>Chordata</taxon>
        <taxon>Craniata</taxon>
        <taxon>Vertebrata</taxon>
        <taxon>Euteleostomi</taxon>
        <taxon>Mammalia</taxon>
        <taxon>Eutheria</taxon>
        <taxon>Euarchontoglires</taxon>
        <taxon>Glires</taxon>
        <taxon>Rodentia</taxon>
        <taxon>Myomorpha</taxon>
        <taxon>Muroidea</taxon>
        <taxon>Muridae</taxon>
        <taxon>Murinae</taxon>
        <taxon>Mus</taxon>
        <taxon>Mus</taxon>
    </lineage>
</organism>
<evidence type="ECO:0000313" key="2">
    <source>
        <dbReference type="MGI" id="MGI:1918638"/>
    </source>
</evidence>
<name>Q9D3H9_MOUSE</name>
<dbReference type="AlphaFoldDB" id="Q9D3H9"/>
<reference evidence="1" key="6">
    <citation type="journal article" date="2002" name="Nature">
        <title>Analysis of the mouse transcriptome based on functional annotation of 60,770 full-length cDNAs.</title>
        <authorList>
            <consortium name="The FANTOM Consortium and the RIKEN Genome Exploration Research Group Phase I and II Team"/>
        </authorList>
    </citation>
    <scope>NUCLEOTIDE SEQUENCE</scope>
    <source>
        <strain evidence="1">C57BL/6J</strain>
        <tissue evidence="1">Head</tissue>
    </source>
</reference>
<dbReference type="AGR" id="MGI:1918638"/>
<gene>
    <name evidence="2" type="primary">5530401A14Rik</name>
</gene>
<dbReference type="PaxDb" id="10090-ENSMUSP00000021044"/>
<reference evidence="1" key="1">
    <citation type="journal article" date="1999" name="Methods Enzymol.">
        <title>High-efficiency full-length cDNA cloning.</title>
        <authorList>
            <person name="Carninci P."/>
            <person name="Hayashizaki Y."/>
        </authorList>
    </citation>
    <scope>NUCLEOTIDE SEQUENCE</scope>
    <source>
        <strain evidence="1">C57BL/6J</strain>
        <tissue evidence="1">Head</tissue>
    </source>
</reference>
<dbReference type="MGI" id="MGI:1918638">
    <property type="gene designation" value="5530401A14Rik"/>
</dbReference>
<evidence type="ECO:0000313" key="1">
    <source>
        <dbReference type="EMBL" id="BAB30740.1"/>
    </source>
</evidence>
<proteinExistence type="evidence at transcript level"/>
<reference evidence="1" key="2">
    <citation type="journal article" date="2000" name="Genome Res.">
        <title>Normalization and subtraction of cap-trapper-selected cDNAs to prepare full-length cDNA libraries for rapid discovery of new genes.</title>
        <authorList>
            <person name="Carninci P."/>
            <person name="Shibata Y."/>
            <person name="Hayatsu N."/>
            <person name="Sugahara Y."/>
            <person name="Shibata K."/>
            <person name="Itoh M."/>
            <person name="Konno H."/>
            <person name="Okazaki Y."/>
            <person name="Muramatsu M."/>
            <person name="Hayashizaki Y."/>
        </authorList>
    </citation>
    <scope>NUCLEOTIDE SEQUENCE</scope>
    <source>
        <strain evidence="1">C57BL/6J</strain>
        <tissue evidence="1">Head</tissue>
    </source>
</reference>
<dbReference type="Bgee" id="ENSMUSG00000020703">
    <property type="expression patterns" value="Expressed in olfactory bulb and 2 other cell types or tissues"/>
</dbReference>
<dbReference type="OrthoDB" id="10323063at2759"/>